<evidence type="ECO:0000256" key="2">
    <source>
        <dbReference type="SAM" id="MobiDB-lite"/>
    </source>
</evidence>
<dbReference type="SMART" id="SM00331">
    <property type="entry name" value="PP2C_SIG"/>
    <property type="match status" value="1"/>
</dbReference>
<evidence type="ECO:0000256" key="1">
    <source>
        <dbReference type="ARBA" id="ARBA00022801"/>
    </source>
</evidence>
<dbReference type="Pfam" id="PF13188">
    <property type="entry name" value="PAS_8"/>
    <property type="match status" value="1"/>
</dbReference>
<dbReference type="PANTHER" id="PTHR43156">
    <property type="entry name" value="STAGE II SPORULATION PROTEIN E-RELATED"/>
    <property type="match status" value="1"/>
</dbReference>
<organism evidence="5 6">
    <name type="scientific">Sphaerisporangium dianthi</name>
    <dbReference type="NCBI Taxonomy" id="1436120"/>
    <lineage>
        <taxon>Bacteria</taxon>
        <taxon>Bacillati</taxon>
        <taxon>Actinomycetota</taxon>
        <taxon>Actinomycetes</taxon>
        <taxon>Streptosporangiales</taxon>
        <taxon>Streptosporangiaceae</taxon>
        <taxon>Sphaerisporangium</taxon>
    </lineage>
</organism>
<dbReference type="InterPro" id="IPR029016">
    <property type="entry name" value="GAF-like_dom_sf"/>
</dbReference>
<dbReference type="SMART" id="SM00065">
    <property type="entry name" value="GAF"/>
    <property type="match status" value="1"/>
</dbReference>
<comment type="caution">
    <text evidence="5">The sequence shown here is derived from an EMBL/GenBank/DDBJ whole genome shotgun (WGS) entry which is preliminary data.</text>
</comment>
<dbReference type="EMBL" id="JBHSFP010000018">
    <property type="protein sequence ID" value="MFC4533960.1"/>
    <property type="molecule type" value="Genomic_DNA"/>
</dbReference>
<sequence length="564" mass="59239">MSRARPAGEIPGSISEPSAPQVNDPPRCPARPLDAKLLQALLDASGEAVVLCDADDRVIMANPAAGRIVPDLAPGVLIAFGAAAALFDPGCAPGQSRRVAYGDRLIRVRRETFGLAREAWYLSDVTAESSDGNRSASPANRRTEFLIKAGHRLSGSLDARRCAATVAELAASFLADAATVMLPPDHRRSHWMRATAGDPAVEEGGVPSATAAELPGLTEALYGDPATPSRRVDAAQAPDWLLPTGFGPASHLLMTPLPGTGAPAGVLVLARRQGAPPFDEDTEILVQDFAVRAGAAIAAAMLYQEQSATNAILTEDLLPPRLPVLDQADLAGSLRASQQAGLIGGDFYDVCLPDVPAGTGARRAAPLVILGDVCGKGARAAVLAGQIRHGLRTLLLLESRPERLIELINRTLLASSAPDSYVTLVLARLRPGREGSLLVDLAVAGHPEPLILRQDGGIEEVTAQGSMLGVLERIDLNPVTVELAPGELCLLYSDGITEAPGGPTGRELYGTDRLKAALTTCARMPATAVVRRLEQTTTAWAPHGEKDDRALLAIRARPLPHRRP</sequence>
<evidence type="ECO:0000259" key="3">
    <source>
        <dbReference type="SMART" id="SM00065"/>
    </source>
</evidence>
<dbReference type="Gene3D" id="3.60.40.10">
    <property type="entry name" value="PPM-type phosphatase domain"/>
    <property type="match status" value="1"/>
</dbReference>
<dbReference type="RefSeq" id="WP_380843903.1">
    <property type="nucleotide sequence ID" value="NZ_JBHSFP010000018.1"/>
</dbReference>
<keyword evidence="6" id="KW-1185">Reference proteome</keyword>
<gene>
    <name evidence="5" type="ORF">ACFO60_24625</name>
</gene>
<feature type="domain" description="GAF" evidence="3">
    <location>
        <begin position="158"/>
        <end position="307"/>
    </location>
</feature>
<dbReference type="InterPro" id="IPR052016">
    <property type="entry name" value="Bact_Sigma-Reg"/>
</dbReference>
<dbReference type="SUPFAM" id="SSF55781">
    <property type="entry name" value="GAF domain-like"/>
    <property type="match status" value="1"/>
</dbReference>
<proteinExistence type="predicted"/>
<dbReference type="SUPFAM" id="SSF81606">
    <property type="entry name" value="PP2C-like"/>
    <property type="match status" value="1"/>
</dbReference>
<evidence type="ECO:0000313" key="6">
    <source>
        <dbReference type="Proteomes" id="UP001596004"/>
    </source>
</evidence>
<evidence type="ECO:0000313" key="5">
    <source>
        <dbReference type="EMBL" id="MFC4533960.1"/>
    </source>
</evidence>
<accession>A0ABV9CL46</accession>
<dbReference type="InterPro" id="IPR003018">
    <property type="entry name" value="GAF"/>
</dbReference>
<feature type="region of interest" description="Disordered" evidence="2">
    <location>
        <begin position="1"/>
        <end position="26"/>
    </location>
</feature>
<dbReference type="Proteomes" id="UP001596004">
    <property type="component" value="Unassembled WGS sequence"/>
</dbReference>
<reference evidence="6" key="1">
    <citation type="journal article" date="2019" name="Int. J. Syst. Evol. Microbiol.">
        <title>The Global Catalogue of Microorganisms (GCM) 10K type strain sequencing project: providing services to taxonomists for standard genome sequencing and annotation.</title>
        <authorList>
            <consortium name="The Broad Institute Genomics Platform"/>
            <consortium name="The Broad Institute Genome Sequencing Center for Infectious Disease"/>
            <person name="Wu L."/>
            <person name="Ma J."/>
        </authorList>
    </citation>
    <scope>NUCLEOTIDE SEQUENCE [LARGE SCALE GENOMIC DNA]</scope>
    <source>
        <strain evidence="6">CGMCC 4.7132</strain>
    </source>
</reference>
<keyword evidence="1" id="KW-0378">Hydrolase</keyword>
<dbReference type="InterPro" id="IPR001932">
    <property type="entry name" value="PPM-type_phosphatase-like_dom"/>
</dbReference>
<dbReference type="InterPro" id="IPR000014">
    <property type="entry name" value="PAS"/>
</dbReference>
<dbReference type="Gene3D" id="3.30.450.40">
    <property type="match status" value="1"/>
</dbReference>
<feature type="domain" description="PPM-type phosphatase" evidence="4">
    <location>
        <begin position="325"/>
        <end position="556"/>
    </location>
</feature>
<dbReference type="InterPro" id="IPR036457">
    <property type="entry name" value="PPM-type-like_dom_sf"/>
</dbReference>
<protein>
    <submittedName>
        <fullName evidence="5">SpoIIE family protein phosphatase</fullName>
    </submittedName>
</protein>
<dbReference type="Pfam" id="PF07228">
    <property type="entry name" value="SpoIIE"/>
    <property type="match status" value="1"/>
</dbReference>
<name>A0ABV9CL46_9ACTN</name>
<dbReference type="PANTHER" id="PTHR43156:SF2">
    <property type="entry name" value="STAGE II SPORULATION PROTEIN E"/>
    <property type="match status" value="1"/>
</dbReference>
<evidence type="ECO:0000259" key="4">
    <source>
        <dbReference type="SMART" id="SM00331"/>
    </source>
</evidence>